<dbReference type="InterPro" id="IPR036259">
    <property type="entry name" value="MFS_trans_sf"/>
</dbReference>
<keyword evidence="3" id="KW-1003">Cell membrane</keyword>
<evidence type="ECO:0000313" key="10">
    <source>
        <dbReference type="Proteomes" id="UP001157017"/>
    </source>
</evidence>
<dbReference type="Proteomes" id="UP001157017">
    <property type="component" value="Unassembled WGS sequence"/>
</dbReference>
<sequence>MLAVLGAAIWLLAATRVPETLPVERRRRGGLGETLQTFGGLLRDRGYAGPLGALVLACAGLFGYLAGSPFLLQDVHGLSPQAYSGVFAVNTIGLVIISQVAGRVVDRVGPRVLLLGGTSIIAVGGLGLLAATLSDAGLLGVLPALFCVVSGMGLVFPSATTLALADHGDTAGSASALLGLGQFLAGALAAPLVGLGSDHALSMAVVIAVVTVASLAVALTATRQRAAVPALA</sequence>
<name>A0ABQ6JJS5_9ACTN</name>
<gene>
    <name evidence="9" type="ORF">GCM10025868_26290</name>
</gene>
<protein>
    <recommendedName>
        <fullName evidence="8">Major facilitator superfamily (MFS) profile domain-containing protein</fullName>
    </recommendedName>
</protein>
<dbReference type="SUPFAM" id="SSF103473">
    <property type="entry name" value="MFS general substrate transporter"/>
    <property type="match status" value="1"/>
</dbReference>
<keyword evidence="10" id="KW-1185">Reference proteome</keyword>
<evidence type="ECO:0000256" key="7">
    <source>
        <dbReference type="SAM" id="Phobius"/>
    </source>
</evidence>
<feature type="domain" description="Major facilitator superfamily (MFS) profile" evidence="8">
    <location>
        <begin position="1"/>
        <end position="225"/>
    </location>
</feature>
<comment type="subcellular location">
    <subcellularLocation>
        <location evidence="1">Cell membrane</location>
        <topology evidence="1">Multi-pass membrane protein</topology>
    </subcellularLocation>
</comment>
<feature type="transmembrane region" description="Helical" evidence="7">
    <location>
        <begin position="176"/>
        <end position="194"/>
    </location>
</feature>
<evidence type="ECO:0000256" key="6">
    <source>
        <dbReference type="ARBA" id="ARBA00023136"/>
    </source>
</evidence>
<feature type="transmembrane region" description="Helical" evidence="7">
    <location>
        <begin position="112"/>
        <end position="133"/>
    </location>
</feature>
<evidence type="ECO:0000256" key="4">
    <source>
        <dbReference type="ARBA" id="ARBA00022692"/>
    </source>
</evidence>
<feature type="transmembrane region" description="Helical" evidence="7">
    <location>
        <begin position="139"/>
        <end position="164"/>
    </location>
</feature>
<keyword evidence="6 7" id="KW-0472">Membrane</keyword>
<dbReference type="Pfam" id="PF07690">
    <property type="entry name" value="MFS_1"/>
    <property type="match status" value="1"/>
</dbReference>
<feature type="transmembrane region" description="Helical" evidence="7">
    <location>
        <begin position="47"/>
        <end position="66"/>
    </location>
</feature>
<accession>A0ABQ6JJS5</accession>
<feature type="transmembrane region" description="Helical" evidence="7">
    <location>
        <begin position="200"/>
        <end position="221"/>
    </location>
</feature>
<evidence type="ECO:0000313" key="9">
    <source>
        <dbReference type="EMBL" id="GMA87379.1"/>
    </source>
</evidence>
<dbReference type="PANTHER" id="PTHR42718">
    <property type="entry name" value="MAJOR FACILITATOR SUPERFAMILY MULTIDRUG TRANSPORTER MFSC"/>
    <property type="match status" value="1"/>
</dbReference>
<keyword evidence="5 7" id="KW-1133">Transmembrane helix</keyword>
<dbReference type="EMBL" id="BSUZ01000001">
    <property type="protein sequence ID" value="GMA87379.1"/>
    <property type="molecule type" value="Genomic_DNA"/>
</dbReference>
<comment type="caution">
    <text evidence="9">The sequence shown here is derived from an EMBL/GenBank/DDBJ whole genome shotgun (WGS) entry which is preliminary data.</text>
</comment>
<evidence type="ECO:0000256" key="5">
    <source>
        <dbReference type="ARBA" id="ARBA00022989"/>
    </source>
</evidence>
<evidence type="ECO:0000259" key="8">
    <source>
        <dbReference type="PROSITE" id="PS50850"/>
    </source>
</evidence>
<evidence type="ECO:0000256" key="2">
    <source>
        <dbReference type="ARBA" id="ARBA00022448"/>
    </source>
</evidence>
<evidence type="ECO:0000256" key="1">
    <source>
        <dbReference type="ARBA" id="ARBA00004651"/>
    </source>
</evidence>
<dbReference type="InterPro" id="IPR020846">
    <property type="entry name" value="MFS_dom"/>
</dbReference>
<dbReference type="PROSITE" id="PS50850">
    <property type="entry name" value="MFS"/>
    <property type="match status" value="1"/>
</dbReference>
<dbReference type="InterPro" id="IPR011701">
    <property type="entry name" value="MFS"/>
</dbReference>
<keyword evidence="4 7" id="KW-0812">Transmembrane</keyword>
<organism evidence="9 10">
    <name type="scientific">Angustibacter aerolatus</name>
    <dbReference type="NCBI Taxonomy" id="1162965"/>
    <lineage>
        <taxon>Bacteria</taxon>
        <taxon>Bacillati</taxon>
        <taxon>Actinomycetota</taxon>
        <taxon>Actinomycetes</taxon>
        <taxon>Kineosporiales</taxon>
        <taxon>Kineosporiaceae</taxon>
    </lineage>
</organism>
<dbReference type="Gene3D" id="1.20.1720.10">
    <property type="entry name" value="Multidrug resistance protein D"/>
    <property type="match status" value="1"/>
</dbReference>
<proteinExistence type="predicted"/>
<evidence type="ECO:0000256" key="3">
    <source>
        <dbReference type="ARBA" id="ARBA00022475"/>
    </source>
</evidence>
<reference evidence="10" key="1">
    <citation type="journal article" date="2019" name="Int. J. Syst. Evol. Microbiol.">
        <title>The Global Catalogue of Microorganisms (GCM) 10K type strain sequencing project: providing services to taxonomists for standard genome sequencing and annotation.</title>
        <authorList>
            <consortium name="The Broad Institute Genomics Platform"/>
            <consortium name="The Broad Institute Genome Sequencing Center for Infectious Disease"/>
            <person name="Wu L."/>
            <person name="Ma J."/>
        </authorList>
    </citation>
    <scope>NUCLEOTIDE SEQUENCE [LARGE SCALE GENOMIC DNA]</scope>
    <source>
        <strain evidence="10">NBRC 108730</strain>
    </source>
</reference>
<keyword evidence="2" id="KW-0813">Transport</keyword>
<dbReference type="PANTHER" id="PTHR42718:SF46">
    <property type="entry name" value="BLR6921 PROTEIN"/>
    <property type="match status" value="1"/>
</dbReference>